<gene>
    <name evidence="1" type="ORF">J0895_24615</name>
</gene>
<dbReference type="RefSeq" id="WP_207090622.1">
    <property type="nucleotide sequence ID" value="NZ_JAFLQW010000656.1"/>
</dbReference>
<dbReference type="InterPro" id="IPR029060">
    <property type="entry name" value="PIN-like_dom_sf"/>
</dbReference>
<evidence type="ECO:0000313" key="1">
    <source>
        <dbReference type="EMBL" id="MBO0352207.1"/>
    </source>
</evidence>
<evidence type="ECO:0000313" key="2">
    <source>
        <dbReference type="Proteomes" id="UP000664844"/>
    </source>
</evidence>
<dbReference type="Proteomes" id="UP000664844">
    <property type="component" value="Unassembled WGS sequence"/>
</dbReference>
<keyword evidence="2" id="KW-1185">Reference proteome</keyword>
<sequence>MEWINQLQGQLVGLDTAPLIYFIEENPTYINMMDAFFEAMERGEFRVVTSVITLLEVLVYPLRQLDRTLADRYRNILSFSPYLKDCRSF</sequence>
<name>A0ABS3FYJ2_9CYAN</name>
<accession>A0ABS3FYJ2</accession>
<reference evidence="1 2" key="1">
    <citation type="submission" date="2021-03" db="EMBL/GenBank/DDBJ databases">
        <title>Metabolic Capacity of the Antarctic Cyanobacterium Phormidium pseudopriestleyi that Sustains Oxygenic Photosynthesis in the Presence of Hydrogen Sulfide.</title>
        <authorList>
            <person name="Lumian J.E."/>
            <person name="Jungblut A.D."/>
            <person name="Dillon M.L."/>
            <person name="Hawes I."/>
            <person name="Doran P.T."/>
            <person name="Mackey T.J."/>
            <person name="Dick G.J."/>
            <person name="Grettenberger C.L."/>
            <person name="Sumner D.Y."/>
        </authorList>
    </citation>
    <scope>NUCLEOTIDE SEQUENCE [LARGE SCALE GENOMIC DNA]</scope>
    <source>
        <strain evidence="1 2">FRX01</strain>
    </source>
</reference>
<organism evidence="1 2">
    <name type="scientific">Phormidium pseudopriestleyi FRX01</name>
    <dbReference type="NCBI Taxonomy" id="1759528"/>
    <lineage>
        <taxon>Bacteria</taxon>
        <taxon>Bacillati</taxon>
        <taxon>Cyanobacteriota</taxon>
        <taxon>Cyanophyceae</taxon>
        <taxon>Oscillatoriophycideae</taxon>
        <taxon>Oscillatoriales</taxon>
        <taxon>Oscillatoriaceae</taxon>
        <taxon>Phormidium</taxon>
    </lineage>
</organism>
<protein>
    <submittedName>
        <fullName evidence="1">Uncharacterized protein</fullName>
    </submittedName>
</protein>
<proteinExistence type="predicted"/>
<dbReference type="EMBL" id="JAFLQW010000656">
    <property type="protein sequence ID" value="MBO0352207.1"/>
    <property type="molecule type" value="Genomic_DNA"/>
</dbReference>
<dbReference type="SUPFAM" id="SSF88723">
    <property type="entry name" value="PIN domain-like"/>
    <property type="match status" value="1"/>
</dbReference>
<comment type="caution">
    <text evidence="1">The sequence shown here is derived from an EMBL/GenBank/DDBJ whole genome shotgun (WGS) entry which is preliminary data.</text>
</comment>